<dbReference type="AlphaFoldDB" id="A0A9W5XZX7"/>
<sequence length="55" mass="6107">MCNHANIEQVVLRQSCVILAVVGNIRNVYLLILIGPEMNIPSLTVTNMFVIVLVQ</sequence>
<protein>
    <submittedName>
        <fullName evidence="1">Uncharacterized protein</fullName>
    </submittedName>
</protein>
<proteinExistence type="predicted"/>
<name>A0A9W5XZX7_9CLOT</name>
<dbReference type="EMBL" id="BQXY01000001">
    <property type="protein sequence ID" value="GKU24073.1"/>
    <property type="molecule type" value="Genomic_DNA"/>
</dbReference>
<keyword evidence="2" id="KW-1185">Reference proteome</keyword>
<dbReference type="Proteomes" id="UP001057868">
    <property type="component" value="Unassembled WGS sequence"/>
</dbReference>
<evidence type="ECO:0000313" key="2">
    <source>
        <dbReference type="Proteomes" id="UP001057868"/>
    </source>
</evidence>
<dbReference type="RefSeq" id="WP_261851094.1">
    <property type="nucleotide sequence ID" value="NZ_BQXY01000001.1"/>
</dbReference>
<reference evidence="1" key="1">
    <citation type="journal article" date="2023" name="Int. J. Syst. Evol. Microbiol.">
        <title>&lt;i&gt;Clostridium folliculivorans&lt;/i&gt; sp. nov., isolated from soil samples of an organic paddy in Japan.</title>
        <authorList>
            <person name="Tazawa J."/>
            <person name="Kobayashi H."/>
            <person name="Tanizawa Y."/>
            <person name="Uchino A."/>
            <person name="Tanaka F."/>
            <person name="Urashima Y."/>
            <person name="Miura S."/>
            <person name="Sakamoto M."/>
            <person name="Ohkuma M."/>
            <person name="Tohno M."/>
        </authorList>
    </citation>
    <scope>NUCLEOTIDE SEQUENCE</scope>
    <source>
        <strain evidence="1">D1-1</strain>
    </source>
</reference>
<organism evidence="1 2">
    <name type="scientific">Clostridium folliculivorans</name>
    <dbReference type="NCBI Taxonomy" id="2886038"/>
    <lineage>
        <taxon>Bacteria</taxon>
        <taxon>Bacillati</taxon>
        <taxon>Bacillota</taxon>
        <taxon>Clostridia</taxon>
        <taxon>Eubacteriales</taxon>
        <taxon>Clostridiaceae</taxon>
        <taxon>Clostridium</taxon>
    </lineage>
</organism>
<gene>
    <name evidence="1" type="ORF">CFOLD11_08990</name>
</gene>
<evidence type="ECO:0000313" key="1">
    <source>
        <dbReference type="EMBL" id="GKU24073.1"/>
    </source>
</evidence>
<comment type="caution">
    <text evidence="1">The sequence shown here is derived from an EMBL/GenBank/DDBJ whole genome shotgun (WGS) entry which is preliminary data.</text>
</comment>
<accession>A0A9W5XZX7</accession>